<organism evidence="2 3">
    <name type="scientific">Exophiala aquamarina CBS 119918</name>
    <dbReference type="NCBI Taxonomy" id="1182545"/>
    <lineage>
        <taxon>Eukaryota</taxon>
        <taxon>Fungi</taxon>
        <taxon>Dikarya</taxon>
        <taxon>Ascomycota</taxon>
        <taxon>Pezizomycotina</taxon>
        <taxon>Eurotiomycetes</taxon>
        <taxon>Chaetothyriomycetidae</taxon>
        <taxon>Chaetothyriales</taxon>
        <taxon>Herpotrichiellaceae</taxon>
        <taxon>Exophiala</taxon>
    </lineage>
</organism>
<evidence type="ECO:0008006" key="4">
    <source>
        <dbReference type="Google" id="ProtNLM"/>
    </source>
</evidence>
<evidence type="ECO:0000256" key="1">
    <source>
        <dbReference type="SAM" id="MobiDB-lite"/>
    </source>
</evidence>
<keyword evidence="3" id="KW-1185">Reference proteome</keyword>
<dbReference type="PANTHER" id="PTHR31591:SF1">
    <property type="entry name" value="UPF0613 PROTEIN PB24D3.06C"/>
    <property type="match status" value="1"/>
</dbReference>
<comment type="caution">
    <text evidence="2">The sequence shown here is derived from an EMBL/GenBank/DDBJ whole genome shotgun (WGS) entry which is preliminary data.</text>
</comment>
<dbReference type="AlphaFoldDB" id="A0A072PH13"/>
<dbReference type="HOGENOM" id="CLU_049633_3_0_1"/>
<accession>A0A072PH13</accession>
<dbReference type="EMBL" id="AMGV01000009">
    <property type="protein sequence ID" value="KEF54795.1"/>
    <property type="molecule type" value="Genomic_DNA"/>
</dbReference>
<dbReference type="Gene3D" id="3.40.50.1820">
    <property type="entry name" value="alpha/beta hydrolase"/>
    <property type="match status" value="1"/>
</dbReference>
<sequence length="411" mass="44370">MDVRLHTYYPRRTLNLSEYIPRLNLTQSRQEQHQPPNVLLFIGGMYDNFRSPKYPDDLAALFPRDEPNQKWSVFHVQLSSAGKCFGLVDLNRDVEEVGEAISHIRTTITKSPTTPVVIMGHSTGCQDSMHYMCSEFSTPKPPSSSSSSSSSSSPSSLPTTPSRPQISGLILQAPVSDREAMLDSINSKPAVAAAYKEALEFCASTPKAVQSKALLPWNLSYPLMGSIPTTVARFLSLASPDSPASPGADDYFSSDLSDATFRSTFGKLAACAHVVPSSKETTRTPKSMLVLVSGSDEHVSKRIDKEALMARWKDAISSGGSQSTQSDPQAAVLSPHSLIIKNALHDISGASVEARTARLVDMRGAVLLYLNDVVGDLDDGGSGASESSPWAIWRRDKAAIDAERGVQGVKL</sequence>
<gene>
    <name evidence="2" type="ORF">A1O9_09237</name>
</gene>
<feature type="compositionally biased region" description="Low complexity" evidence="1">
    <location>
        <begin position="143"/>
        <end position="162"/>
    </location>
</feature>
<reference evidence="2 3" key="1">
    <citation type="submission" date="2013-03" db="EMBL/GenBank/DDBJ databases">
        <title>The Genome Sequence of Exophiala aquamarina CBS 119918.</title>
        <authorList>
            <consortium name="The Broad Institute Genomics Platform"/>
            <person name="Cuomo C."/>
            <person name="de Hoog S."/>
            <person name="Gorbushina A."/>
            <person name="Walker B."/>
            <person name="Young S.K."/>
            <person name="Zeng Q."/>
            <person name="Gargeya S."/>
            <person name="Fitzgerald M."/>
            <person name="Haas B."/>
            <person name="Abouelleil A."/>
            <person name="Allen A.W."/>
            <person name="Alvarado L."/>
            <person name="Arachchi H.M."/>
            <person name="Berlin A.M."/>
            <person name="Chapman S.B."/>
            <person name="Gainer-Dewar J."/>
            <person name="Goldberg J."/>
            <person name="Griggs A."/>
            <person name="Gujja S."/>
            <person name="Hansen M."/>
            <person name="Howarth C."/>
            <person name="Imamovic A."/>
            <person name="Ireland A."/>
            <person name="Larimer J."/>
            <person name="McCowan C."/>
            <person name="Murphy C."/>
            <person name="Pearson M."/>
            <person name="Poon T.W."/>
            <person name="Priest M."/>
            <person name="Roberts A."/>
            <person name="Saif S."/>
            <person name="Shea T."/>
            <person name="Sisk P."/>
            <person name="Sykes S."/>
            <person name="Wortman J."/>
            <person name="Nusbaum C."/>
            <person name="Birren B."/>
        </authorList>
    </citation>
    <scope>NUCLEOTIDE SEQUENCE [LARGE SCALE GENOMIC DNA]</scope>
    <source>
        <strain evidence="2 3">CBS 119918</strain>
    </source>
</reference>
<protein>
    <recommendedName>
        <fullName evidence="4">Dolichol-phosphate mannosyltransferase</fullName>
    </recommendedName>
</protein>
<dbReference type="GeneID" id="25284147"/>
<feature type="region of interest" description="Disordered" evidence="1">
    <location>
        <begin position="136"/>
        <end position="167"/>
    </location>
</feature>
<dbReference type="InterPro" id="IPR013744">
    <property type="entry name" value="SidJ"/>
</dbReference>
<name>A0A072PH13_9EURO</name>
<dbReference type="OrthoDB" id="10034502at2759"/>
<dbReference type="Pfam" id="PF08538">
    <property type="entry name" value="DUF1749"/>
    <property type="match status" value="1"/>
</dbReference>
<dbReference type="RefSeq" id="XP_013257385.1">
    <property type="nucleotide sequence ID" value="XM_013401931.1"/>
</dbReference>
<evidence type="ECO:0000313" key="3">
    <source>
        <dbReference type="Proteomes" id="UP000027920"/>
    </source>
</evidence>
<dbReference type="InterPro" id="IPR029058">
    <property type="entry name" value="AB_hydrolase_fold"/>
</dbReference>
<dbReference type="Proteomes" id="UP000027920">
    <property type="component" value="Unassembled WGS sequence"/>
</dbReference>
<dbReference type="VEuPathDB" id="FungiDB:A1O9_09237"/>
<dbReference type="SUPFAM" id="SSF53474">
    <property type="entry name" value="alpha/beta-Hydrolases"/>
    <property type="match status" value="1"/>
</dbReference>
<proteinExistence type="predicted"/>
<dbReference type="PANTHER" id="PTHR31591">
    <property type="entry name" value="UPF0613 PROTEIN PB24D3.06C"/>
    <property type="match status" value="1"/>
</dbReference>
<evidence type="ECO:0000313" key="2">
    <source>
        <dbReference type="EMBL" id="KEF54795.1"/>
    </source>
</evidence>